<gene>
    <name evidence="2" type="ORF">SRIMR7_25440</name>
</gene>
<dbReference type="Proteomes" id="UP000829494">
    <property type="component" value="Chromosome"/>
</dbReference>
<evidence type="ECO:0000313" key="2">
    <source>
        <dbReference type="EMBL" id="UNZ05504.1"/>
    </source>
</evidence>
<sequence length="29" mass="3197">MREPSRGRRDEVNDGADGDRCDTGDTRGC</sequence>
<reference evidence="2 3" key="1">
    <citation type="submission" date="2022-03" db="EMBL/GenBank/DDBJ databases">
        <title>Complete genome of Streptomyces rimosus ssp. rimosus R7 (=ATCC 10970).</title>
        <authorList>
            <person name="Beganovic S."/>
            <person name="Ruckert C."/>
            <person name="Busche T."/>
            <person name="Kalinowski J."/>
            <person name="Wittmann C."/>
        </authorList>
    </citation>
    <scope>NUCLEOTIDE SEQUENCE [LARGE SCALE GENOMIC DNA]</scope>
    <source>
        <strain evidence="2 3">R7</strain>
    </source>
</reference>
<feature type="region of interest" description="Disordered" evidence="1">
    <location>
        <begin position="1"/>
        <end position="29"/>
    </location>
</feature>
<proteinExistence type="predicted"/>
<accession>A0ABY3Z5W2</accession>
<name>A0ABY3Z5W2_STRRM</name>
<organism evidence="2 3">
    <name type="scientific">Streptomyces rimosus subsp. rimosus</name>
    <dbReference type="NCBI Taxonomy" id="132474"/>
    <lineage>
        <taxon>Bacteria</taxon>
        <taxon>Bacillati</taxon>
        <taxon>Actinomycetota</taxon>
        <taxon>Actinomycetes</taxon>
        <taxon>Kitasatosporales</taxon>
        <taxon>Streptomycetaceae</taxon>
        <taxon>Streptomyces</taxon>
    </lineage>
</organism>
<keyword evidence="3" id="KW-1185">Reference proteome</keyword>
<evidence type="ECO:0000313" key="3">
    <source>
        <dbReference type="Proteomes" id="UP000829494"/>
    </source>
</evidence>
<protein>
    <submittedName>
        <fullName evidence="2">Uncharacterized protein</fullName>
    </submittedName>
</protein>
<evidence type="ECO:0000256" key="1">
    <source>
        <dbReference type="SAM" id="MobiDB-lite"/>
    </source>
</evidence>
<dbReference type="EMBL" id="CP094298">
    <property type="protein sequence ID" value="UNZ05504.1"/>
    <property type="molecule type" value="Genomic_DNA"/>
</dbReference>